<dbReference type="AlphaFoldDB" id="A0A974WPC6"/>
<evidence type="ECO:0000313" key="2">
    <source>
        <dbReference type="EMBL" id="QSE99183.1"/>
    </source>
</evidence>
<keyword evidence="3" id="KW-1185">Reference proteome</keyword>
<keyword evidence="1" id="KW-0472">Membrane</keyword>
<reference evidence="2" key="1">
    <citation type="submission" date="2021-02" db="EMBL/GenBank/DDBJ databases">
        <title>Fulvivirga sp. S481 isolated from sea water.</title>
        <authorList>
            <person name="Bae S.S."/>
            <person name="Baek K."/>
        </authorList>
    </citation>
    <scope>NUCLEOTIDE SEQUENCE</scope>
    <source>
        <strain evidence="2">S481</strain>
    </source>
</reference>
<proteinExistence type="predicted"/>
<evidence type="ECO:0000313" key="3">
    <source>
        <dbReference type="Proteomes" id="UP000662783"/>
    </source>
</evidence>
<keyword evidence="1" id="KW-0812">Transmembrane</keyword>
<name>A0A974WPC6_9BACT</name>
<feature type="transmembrane region" description="Helical" evidence="1">
    <location>
        <begin position="61"/>
        <end position="78"/>
    </location>
</feature>
<feature type="transmembrane region" description="Helical" evidence="1">
    <location>
        <begin position="320"/>
        <end position="337"/>
    </location>
</feature>
<keyword evidence="1" id="KW-1133">Transmembrane helix</keyword>
<sequence length="482" mass="55144">MTLSLKGNAWIGVGLFILSFILRLAALLQTDYANGWDGYYYVMQSHSLIEYGHMQSLDYSLIYPYFTLLSLLINDYVLAVKVGSALLAAVLSFLIYTIVTKVSSNRYLGLLGASFSLFSPGITFITASFPKNLLGIIFLLLMVVFLTQRKFLLATLFLILSLLTHRMTAGLGLLAFGIILLPSFNIKYLIIAILGLVAFSFLPGIFHWSDLERFNGVFTALPQLSPLSFYQLNITHNNTYWIIELFILTSIICYLIRLLYTEWKTIFKNKSLQLYWIFSLIFFFPFFEFDFGSMGFRFFLVSSISAPFILLFVSKKISNTILLSLSILFIASSFISYKSYNPKYHDAPNETYFRITEGLVKNFTAEEYTLVIAHKSLAEVIIYKTDFDALNWAKPEDIELEKVLRIVHGVPKVSMIEYLSSEEINKLIQVENQYYILPESLWLKAYQKAANANDVKFLTLVSKGNNPMTERPDYLLKGKNDE</sequence>
<feature type="transmembrane region" description="Helical" evidence="1">
    <location>
        <begin position="272"/>
        <end position="289"/>
    </location>
</feature>
<feature type="transmembrane region" description="Helical" evidence="1">
    <location>
        <begin position="133"/>
        <end position="151"/>
    </location>
</feature>
<feature type="transmembrane region" description="Helical" evidence="1">
    <location>
        <begin position="7"/>
        <end position="28"/>
    </location>
</feature>
<evidence type="ECO:0000256" key="1">
    <source>
        <dbReference type="SAM" id="Phobius"/>
    </source>
</evidence>
<feature type="transmembrane region" description="Helical" evidence="1">
    <location>
        <begin position="188"/>
        <end position="208"/>
    </location>
</feature>
<accession>A0A974WPC6</accession>
<feature type="transmembrane region" description="Helical" evidence="1">
    <location>
        <begin position="157"/>
        <end position="181"/>
    </location>
</feature>
<protein>
    <submittedName>
        <fullName evidence="2">EpsG family protein</fullName>
    </submittedName>
</protein>
<dbReference type="Proteomes" id="UP000662783">
    <property type="component" value="Chromosome"/>
</dbReference>
<dbReference type="EMBL" id="CP070608">
    <property type="protein sequence ID" value="QSE99183.1"/>
    <property type="molecule type" value="Genomic_DNA"/>
</dbReference>
<feature type="transmembrane region" description="Helical" evidence="1">
    <location>
        <begin position="295"/>
        <end position="313"/>
    </location>
</feature>
<dbReference type="RefSeq" id="WP_205723694.1">
    <property type="nucleotide sequence ID" value="NZ_CP070608.1"/>
</dbReference>
<feature type="transmembrane region" description="Helical" evidence="1">
    <location>
        <begin position="85"/>
        <end position="102"/>
    </location>
</feature>
<dbReference type="KEGG" id="fuv:JR347_08870"/>
<organism evidence="2 3">
    <name type="scientific">Fulvivirga lutea</name>
    <dbReference type="NCBI Taxonomy" id="2810512"/>
    <lineage>
        <taxon>Bacteria</taxon>
        <taxon>Pseudomonadati</taxon>
        <taxon>Bacteroidota</taxon>
        <taxon>Cytophagia</taxon>
        <taxon>Cytophagales</taxon>
        <taxon>Fulvivirgaceae</taxon>
        <taxon>Fulvivirga</taxon>
    </lineage>
</organism>
<gene>
    <name evidence="2" type="ORF">JR347_08870</name>
</gene>
<feature type="transmembrane region" description="Helical" evidence="1">
    <location>
        <begin position="108"/>
        <end position="126"/>
    </location>
</feature>
<feature type="transmembrane region" description="Helical" evidence="1">
    <location>
        <begin position="240"/>
        <end position="260"/>
    </location>
</feature>